<dbReference type="CDD" id="cd00519">
    <property type="entry name" value="Lipase_3"/>
    <property type="match status" value="1"/>
</dbReference>
<feature type="transmembrane region" description="Helical" evidence="6">
    <location>
        <begin position="341"/>
        <end position="360"/>
    </location>
</feature>
<evidence type="ECO:0000256" key="2">
    <source>
        <dbReference type="ARBA" id="ARBA00022692"/>
    </source>
</evidence>
<evidence type="ECO:0000256" key="3">
    <source>
        <dbReference type="ARBA" id="ARBA00022989"/>
    </source>
</evidence>
<sequence>MSQKPLCLGPQQHVKPRATEPVDVSDADSVELGFEAPVPASARGRDEHFPDSFNNAGRESCGLRKNMGVIPQAPRRNLHLIFSQQPPAGPPKKSKRGFFYFSRGLSSEPVELQIEGLSPFVAQAMLYMWYAVIIAAVVVQSMDFAAWGVMNICGEEVTDLRHYDTWSSPCVTSTLENAKDKLYTIRWEGGPYGGVFKDLPVRFPRVVLSLAFAGDPDKSAESVHTYNIEAVISHNVATNYISTFWRNVTCAQQSSRCNYLELPAQAVLSDTSDGKKSLTLRGVPAPLARFISNSSVGIVSQKSAYSLGAFIWRYLFLLLSFLHLLRFIVYKKFTSTLHEQSWVVVLQLALFWYLNPFYALDYSKGRPSLVLHFLESHFPTWFVAVCVGFMLSAITATMPWTPPAYGQQPVTYNLLTMSGIKGYFRHSASVYDPPLWTKYLVVAYVFLVVILDIVVESLHASGSLETWGEPQSSLHYVLAALILLGCIVCCILLVHVHRNMGAKSYLDSRPQQLAARFLILIFVTSLLYFTFHVIMFCLRYRTIPGMTMLQPMIQLPALMVSSFLVNIMTLIYTTRKRGDLVPIHPRDERWRLMVWPDTWYRWLSRHGGSMYIFHTEEEELTFNWNQIGYRVRQQRAKAIKRKGRKGGSCIFGRARSRVLPQRPHNARSDDEHLLGVPEICSVQRDSPPVFVSPPTESHGSPTILNMDRTSTWFLPAQVSHNSPVTVRHGLHGRVLSVEGKEHEHINECEESRIERQATNTVCLSESDEQRCRLSQQVPDLSAFPSVCEPREVHFEAAEKLPLDQWHSRLRSGVATERSNAVAHEEADDVEEEEEEEEEEVNILQNVAARTFGRARERMDFLIRGAERTFILWPLNAFEHLETFILDAAARPFQDVGYLPFFNLETAISCFNLSWEAYGTSHRGERRVERWRPFSVTCLCCGCCCSSSACVNDGVRVPVANSAAPAAAAGNETPLRESENGNRTADHFAEPGQGDLNAPPPIAVERYGYRLCAVLEAMDVQVVISALDNADAIAEGKAPRIVIAFRGTMSMSNAWQDLRFRRVVWDEMVEGESGLFPDMCCGTRPTVHVGFLSIWNAHREHVCEKLWEELSANPSTVYRVFCTGHSLGGALATLCAYSVCRLLRQNNYALAEVTVYTYGQPPIGNKAFQTAYNKAVPRTFRVVNESDVVGSISMYGSHVGVEVDIDRHGNYICKPTYMERLFRPMKGKGFAVENHLMESYSVSLNAIAKGTSCPSLAYAGDGSNDNVATAGAVSGQRENEHAG</sequence>
<protein>
    <submittedName>
        <fullName evidence="9">Lipase domain protein</fullName>
    </submittedName>
</protein>
<feature type="region of interest" description="Disordered" evidence="5">
    <location>
        <begin position="816"/>
        <end position="837"/>
    </location>
</feature>
<dbReference type="Gene3D" id="3.40.50.1820">
    <property type="entry name" value="alpha/beta hydrolase"/>
    <property type="match status" value="1"/>
</dbReference>
<evidence type="ECO:0000256" key="6">
    <source>
        <dbReference type="SAM" id="Phobius"/>
    </source>
</evidence>
<evidence type="ECO:0000313" key="9">
    <source>
        <dbReference type="EMBL" id="ESL05565.1"/>
    </source>
</evidence>
<evidence type="ECO:0000256" key="4">
    <source>
        <dbReference type="ARBA" id="ARBA00023136"/>
    </source>
</evidence>
<feature type="region of interest" description="Disordered" evidence="5">
    <location>
        <begin position="1"/>
        <end position="24"/>
    </location>
</feature>
<dbReference type="GO" id="GO:0016020">
    <property type="term" value="C:membrane"/>
    <property type="evidence" value="ECO:0007669"/>
    <property type="project" value="UniProtKB-SubCell"/>
</dbReference>
<keyword evidence="3 6" id="KW-1133">Transmembrane helix</keyword>
<feature type="compositionally biased region" description="Basic and acidic residues" evidence="5">
    <location>
        <begin position="973"/>
        <end position="988"/>
    </location>
</feature>
<dbReference type="SUPFAM" id="SSF53474">
    <property type="entry name" value="alpha/beta-Hydrolases"/>
    <property type="match status" value="1"/>
</dbReference>
<name>A0A061IU77_TRYRA</name>
<dbReference type="VEuPathDB" id="TriTrypDB:TRSC58_06781"/>
<dbReference type="Proteomes" id="UP000031737">
    <property type="component" value="Unassembled WGS sequence"/>
</dbReference>
<dbReference type="GO" id="GO:0006629">
    <property type="term" value="P:lipid metabolic process"/>
    <property type="evidence" value="ECO:0007669"/>
    <property type="project" value="InterPro"/>
</dbReference>
<dbReference type="InterPro" id="IPR029058">
    <property type="entry name" value="AB_hydrolase_fold"/>
</dbReference>
<evidence type="ECO:0000259" key="7">
    <source>
        <dbReference type="Pfam" id="PF01764"/>
    </source>
</evidence>
<feature type="transmembrane region" description="Helical" evidence="6">
    <location>
        <begin position="435"/>
        <end position="455"/>
    </location>
</feature>
<organism evidence="9 10">
    <name type="scientific">Trypanosoma rangeli SC58</name>
    <dbReference type="NCBI Taxonomy" id="429131"/>
    <lineage>
        <taxon>Eukaryota</taxon>
        <taxon>Discoba</taxon>
        <taxon>Euglenozoa</taxon>
        <taxon>Kinetoplastea</taxon>
        <taxon>Metakinetoplastina</taxon>
        <taxon>Trypanosomatida</taxon>
        <taxon>Trypanosomatidae</taxon>
        <taxon>Trypanosoma</taxon>
        <taxon>Herpetosoma</taxon>
    </lineage>
</organism>
<keyword evidence="10" id="KW-1185">Reference proteome</keyword>
<reference evidence="9 10" key="1">
    <citation type="submission" date="2013-07" db="EMBL/GenBank/DDBJ databases">
        <authorList>
            <person name="Stoco P.H."/>
            <person name="Wagner G."/>
            <person name="Gerber A."/>
            <person name="Zaha A."/>
            <person name="Thompson C."/>
            <person name="Bartholomeu D.C."/>
            <person name="Luckemeyer D.D."/>
            <person name="Bahia D."/>
            <person name="Loreto E."/>
            <person name="Prestes E.B."/>
            <person name="Lima F.M."/>
            <person name="Rodrigues-Luiz G."/>
            <person name="Vallejo G.A."/>
            <person name="Filho J.F."/>
            <person name="Monteiro K.M."/>
            <person name="Tyler K.M."/>
            <person name="de Almeida L.G."/>
            <person name="Ortiz M.F."/>
            <person name="Siervo M.A."/>
            <person name="de Moraes M.H."/>
            <person name="Cunha O.L."/>
            <person name="Mendonca-Neto R."/>
            <person name="Silva R."/>
            <person name="Teixeira S.M."/>
            <person name="Murta S.M."/>
            <person name="Sincero T.C."/>
            <person name="Mendes T.A."/>
            <person name="Urmenyi T.P."/>
            <person name="Silva V.G."/>
            <person name="da Rocha W.D."/>
            <person name="Andersson B."/>
            <person name="Romanha A.J."/>
            <person name="Steindel M."/>
            <person name="de Vasconcelos A.T."/>
            <person name="Grisard E.C."/>
        </authorList>
    </citation>
    <scope>NUCLEOTIDE SEQUENCE [LARGE SCALE GENOMIC DNA]</scope>
    <source>
        <strain evidence="9 10">SC58</strain>
    </source>
</reference>
<dbReference type="PANTHER" id="PTHR45856">
    <property type="entry name" value="ALPHA/BETA-HYDROLASES SUPERFAMILY PROTEIN"/>
    <property type="match status" value="1"/>
</dbReference>
<feature type="transmembrane region" description="Helical" evidence="6">
    <location>
        <begin position="310"/>
        <end position="329"/>
    </location>
</feature>
<feature type="domain" description="Fungal lipase-type" evidence="7">
    <location>
        <begin position="1041"/>
        <end position="1192"/>
    </location>
</feature>
<dbReference type="EMBL" id="AUPL01006781">
    <property type="protein sequence ID" value="ESL05565.1"/>
    <property type="molecule type" value="Genomic_DNA"/>
</dbReference>
<feature type="region of interest" description="Disordered" evidence="5">
    <location>
        <begin position="967"/>
        <end position="994"/>
    </location>
</feature>
<evidence type="ECO:0000313" key="10">
    <source>
        <dbReference type="Proteomes" id="UP000031737"/>
    </source>
</evidence>
<evidence type="ECO:0000256" key="1">
    <source>
        <dbReference type="ARBA" id="ARBA00004141"/>
    </source>
</evidence>
<comment type="caution">
    <text evidence="9">The sequence shown here is derived from an EMBL/GenBank/DDBJ whole genome shotgun (WGS) entry which is preliminary data.</text>
</comment>
<keyword evidence="2 6" id="KW-0812">Transmembrane</keyword>
<dbReference type="InterPro" id="IPR051218">
    <property type="entry name" value="Sec_MonoDiacylglyc_Lipase"/>
</dbReference>
<accession>A0A061IU77</accession>
<dbReference type="InterPro" id="IPR002921">
    <property type="entry name" value="Fungal_lipase-type"/>
</dbReference>
<feature type="domain" description="Wntless-like transmembrane" evidence="8">
    <location>
        <begin position="303"/>
        <end position="395"/>
    </location>
</feature>
<dbReference type="PANTHER" id="PTHR45856:SF11">
    <property type="entry name" value="FUNGAL LIPASE-LIKE DOMAIN-CONTAINING PROTEIN"/>
    <property type="match status" value="1"/>
</dbReference>
<keyword evidence="4 6" id="KW-0472">Membrane</keyword>
<dbReference type="OrthoDB" id="514788at2759"/>
<gene>
    <name evidence="9" type="ORF">TRSC58_06781</name>
</gene>
<dbReference type="InterPro" id="IPR047843">
    <property type="entry name" value="WLS-like_TM"/>
</dbReference>
<feature type="transmembrane region" description="Helical" evidence="6">
    <location>
        <begin position="517"/>
        <end position="541"/>
    </location>
</feature>
<dbReference type="Pfam" id="PF06664">
    <property type="entry name" value="WLS-like_TM"/>
    <property type="match status" value="1"/>
</dbReference>
<feature type="compositionally biased region" description="Acidic residues" evidence="5">
    <location>
        <begin position="825"/>
        <end position="837"/>
    </location>
</feature>
<feature type="transmembrane region" description="Helical" evidence="6">
    <location>
        <begin position="475"/>
        <end position="496"/>
    </location>
</feature>
<feature type="transmembrane region" description="Helical" evidence="6">
    <location>
        <begin position="380"/>
        <end position="400"/>
    </location>
</feature>
<evidence type="ECO:0000256" key="5">
    <source>
        <dbReference type="SAM" id="MobiDB-lite"/>
    </source>
</evidence>
<dbReference type="Pfam" id="PF01764">
    <property type="entry name" value="Lipase_3"/>
    <property type="match status" value="1"/>
</dbReference>
<comment type="subcellular location">
    <subcellularLocation>
        <location evidence="1">Membrane</location>
        <topology evidence="1">Multi-pass membrane protein</topology>
    </subcellularLocation>
</comment>
<proteinExistence type="predicted"/>
<evidence type="ECO:0000259" key="8">
    <source>
        <dbReference type="Pfam" id="PF06664"/>
    </source>
</evidence>